<dbReference type="GO" id="GO:0008800">
    <property type="term" value="F:beta-lactamase activity"/>
    <property type="evidence" value="ECO:0007669"/>
    <property type="project" value="InterPro"/>
</dbReference>
<dbReference type="SUPFAM" id="SSF56601">
    <property type="entry name" value="beta-lactamase/transpeptidase-like"/>
    <property type="match status" value="1"/>
</dbReference>
<reference evidence="4 5" key="1">
    <citation type="submission" date="2018-10" db="EMBL/GenBank/DDBJ databases">
        <title>Isolation, diversity and antifungal activity of actinobacteria from wheat.</title>
        <authorList>
            <person name="Han C."/>
        </authorList>
    </citation>
    <scope>NUCLEOTIDE SEQUENCE [LARGE SCALE GENOMIC DNA]</scope>
    <source>
        <strain evidence="4 5">NEAU-YY56</strain>
    </source>
</reference>
<evidence type="ECO:0000256" key="1">
    <source>
        <dbReference type="SAM" id="MobiDB-lite"/>
    </source>
</evidence>
<dbReference type="Proteomes" id="UP000269289">
    <property type="component" value="Unassembled WGS sequence"/>
</dbReference>
<evidence type="ECO:0000259" key="3">
    <source>
        <dbReference type="Pfam" id="PF18042"/>
    </source>
</evidence>
<dbReference type="InterPro" id="IPR000871">
    <property type="entry name" value="Beta-lactam_class-A"/>
</dbReference>
<dbReference type="InterPro" id="IPR040846">
    <property type="entry name" value="ORF_12_N"/>
</dbReference>
<protein>
    <submittedName>
        <fullName evidence="4">Serine hydrolase</fullName>
    </submittedName>
</protein>
<evidence type="ECO:0000313" key="4">
    <source>
        <dbReference type="EMBL" id="RMI12547.1"/>
    </source>
</evidence>
<dbReference type="Pfam" id="PF18042">
    <property type="entry name" value="ORF_12_N"/>
    <property type="match status" value="1"/>
</dbReference>
<accession>A0A3M2JEV3</accession>
<evidence type="ECO:0000313" key="5">
    <source>
        <dbReference type="Proteomes" id="UP000269289"/>
    </source>
</evidence>
<dbReference type="InterPro" id="IPR012338">
    <property type="entry name" value="Beta-lactam/transpept-like"/>
</dbReference>
<dbReference type="Gene3D" id="1.10.8.620">
    <property type="entry name" value="ORF12 helical bundle domain-like"/>
    <property type="match status" value="1"/>
</dbReference>
<dbReference type="AlphaFoldDB" id="A0A3M2JEV3"/>
<dbReference type="GO" id="GO:0030655">
    <property type="term" value="P:beta-lactam antibiotic catabolic process"/>
    <property type="evidence" value="ECO:0007669"/>
    <property type="project" value="InterPro"/>
</dbReference>
<feature type="region of interest" description="Disordered" evidence="1">
    <location>
        <begin position="36"/>
        <end position="68"/>
    </location>
</feature>
<organism evidence="4 5">
    <name type="scientific">Cellulomonas triticagri</name>
    <dbReference type="NCBI Taxonomy" id="2483352"/>
    <lineage>
        <taxon>Bacteria</taxon>
        <taxon>Bacillati</taxon>
        <taxon>Actinomycetota</taxon>
        <taxon>Actinomycetes</taxon>
        <taxon>Micrococcales</taxon>
        <taxon>Cellulomonadaceae</taxon>
        <taxon>Cellulomonas</taxon>
    </lineage>
</organism>
<feature type="domain" description="ORF 12 gene product N-terminal" evidence="3">
    <location>
        <begin position="108"/>
        <end position="203"/>
    </location>
</feature>
<gene>
    <name evidence="4" type="ORF">EBM89_08210</name>
</gene>
<keyword evidence="4" id="KW-0378">Hydrolase</keyword>
<comment type="caution">
    <text evidence="4">The sequence shown here is derived from an EMBL/GenBank/DDBJ whole genome shotgun (WGS) entry which is preliminary data.</text>
</comment>
<dbReference type="Gene3D" id="3.40.710.10">
    <property type="entry name" value="DD-peptidase/beta-lactamase superfamily"/>
    <property type="match status" value="1"/>
</dbReference>
<dbReference type="PANTHER" id="PTHR35333">
    <property type="entry name" value="BETA-LACTAMASE"/>
    <property type="match status" value="1"/>
</dbReference>
<sequence>MLVGVSLDDLGLTDQVIERTADVTLSVNVEGETATHVGTSCDRSPPRVERMLSDAHPTSPLRTGRRRGPRVAAAAAAVLLAVTACSSGTPSAPTSPTDSASTRAAVTLPDTPVGDTARWVLRVLAASEAPPVAELERRFAPSFLEQIPVSDLAAVLVQVQEQGSYTPVAVAPPDATTALEMTLATEGGEFVAVQIGLDADGLVETLFFGPGVDPDRPVPSSWPEVEERLGEIDARSSLLVARVGDDGRCTPVDGAPRGRDPDAVLPLASTIKLYVLGAVVEAVEAGDLAWDDTLTLTDDVRSLPSGTLQDEPTGTTVTVREAAAQMIAISDNTATDLLVAAVGREAVEAVQATMGHHDPALNTPLLTTRDLFRVGWGDPALRTAWADGDAAERRVLLDGLPGGVLDVDPAAVVTPAWQDDADWFATAGDLCAAHAWLQEAATTPAGEPVRDVLSANPGFDVDTAAWPYVAFKGGSAPGVMTGTWLAEDAAGDTVVVVVQLAADDPAAVAQPVTMVDVAAGALAVVAGS</sequence>
<name>A0A3M2JEV3_9CELL</name>
<dbReference type="GO" id="GO:0046677">
    <property type="term" value="P:response to antibiotic"/>
    <property type="evidence" value="ECO:0007669"/>
    <property type="project" value="InterPro"/>
</dbReference>
<proteinExistence type="predicted"/>
<dbReference type="Gene3D" id="3.10.450.280">
    <property type="match status" value="1"/>
</dbReference>
<keyword evidence="5" id="KW-1185">Reference proteome</keyword>
<feature type="compositionally biased region" description="Basic and acidic residues" evidence="1">
    <location>
        <begin position="44"/>
        <end position="53"/>
    </location>
</feature>
<dbReference type="EMBL" id="RFFI01000035">
    <property type="protein sequence ID" value="RMI12547.1"/>
    <property type="molecule type" value="Genomic_DNA"/>
</dbReference>
<feature type="domain" description="Beta-lactamase class A catalytic" evidence="2">
    <location>
        <begin position="258"/>
        <end position="368"/>
    </location>
</feature>
<dbReference type="PANTHER" id="PTHR35333:SF5">
    <property type="entry name" value="CONSERVED LIPOPROTEIN LPQF-RELATED"/>
    <property type="match status" value="1"/>
</dbReference>
<evidence type="ECO:0000259" key="2">
    <source>
        <dbReference type="Pfam" id="PF13354"/>
    </source>
</evidence>
<dbReference type="InterPro" id="IPR045155">
    <property type="entry name" value="Beta-lactam_cat"/>
</dbReference>
<dbReference type="Pfam" id="PF13354">
    <property type="entry name" value="Beta-lactamase2"/>
    <property type="match status" value="1"/>
</dbReference>